<dbReference type="Proteomes" id="UP001320245">
    <property type="component" value="Unassembled WGS sequence"/>
</dbReference>
<feature type="transmembrane region" description="Helical" evidence="6">
    <location>
        <begin position="222"/>
        <end position="248"/>
    </location>
</feature>
<keyword evidence="9" id="KW-1185">Reference proteome</keyword>
<dbReference type="PANTHER" id="PTHR33048">
    <property type="entry name" value="PTH11-LIKE INTEGRAL MEMBRANE PROTEIN (AFU_ORTHOLOGUE AFUA_5G11245)"/>
    <property type="match status" value="1"/>
</dbReference>
<feature type="transmembrane region" description="Helical" evidence="6">
    <location>
        <begin position="101"/>
        <end position="119"/>
    </location>
</feature>
<keyword evidence="4 6" id="KW-0472">Membrane</keyword>
<evidence type="ECO:0000313" key="8">
    <source>
        <dbReference type="EMBL" id="KAK7736152.1"/>
    </source>
</evidence>
<feature type="transmembrane region" description="Helical" evidence="6">
    <location>
        <begin position="151"/>
        <end position="172"/>
    </location>
</feature>
<keyword evidence="3 6" id="KW-1133">Transmembrane helix</keyword>
<feature type="transmembrane region" description="Helical" evidence="6">
    <location>
        <begin position="72"/>
        <end position="89"/>
    </location>
</feature>
<evidence type="ECO:0000256" key="5">
    <source>
        <dbReference type="ARBA" id="ARBA00038359"/>
    </source>
</evidence>
<organism evidence="8 9">
    <name type="scientific">Cytospora paraplurivora</name>
    <dbReference type="NCBI Taxonomy" id="2898453"/>
    <lineage>
        <taxon>Eukaryota</taxon>
        <taxon>Fungi</taxon>
        <taxon>Dikarya</taxon>
        <taxon>Ascomycota</taxon>
        <taxon>Pezizomycotina</taxon>
        <taxon>Sordariomycetes</taxon>
        <taxon>Sordariomycetidae</taxon>
        <taxon>Diaporthales</taxon>
        <taxon>Cytosporaceae</taxon>
        <taxon>Cytospora</taxon>
    </lineage>
</organism>
<gene>
    <name evidence="8" type="ORF">SLS53_007180</name>
</gene>
<evidence type="ECO:0000256" key="1">
    <source>
        <dbReference type="ARBA" id="ARBA00004141"/>
    </source>
</evidence>
<sequence length="354" mass="40248">MIARWKGPKRLFWDDACAILAAVLVLITAILWQWAARDLYYILRLNAGLVPLEADYATRLYRGLKVSLTVELFFYTSLFLIKLSFLMFFRRLGSHVRGQKYIWWPVFALAVTSFLVSVGDVEYHCLVGTTVEYLETECSTQTAIRFTTATLIVNCVLDVISDFAIMIIPFTILWNVRIPMKKKLAFIGLFSLSILTIAVAIARTADLGATKKVTGQQDTSYLWMWSAIQSSLAVVISCLTAFPQLFAASARESKPQWKPTNSHYQHLKSRMRGKSARSTDPLYDISTVGLPDQDTDMNSYDEQRPALRSGMIEMAVQYPEAPHLIPTQKNRIIRHLGYQVTEHSATDEQMLQRQ</sequence>
<name>A0AAN9U160_9PEZI</name>
<reference evidence="8 9" key="1">
    <citation type="journal article" date="2023" name="PLoS ONE">
        <title>Cytospora paraplurivora sp. nov. isolated from orchards with fruit tree decline syndrome in Ontario, Canada.</title>
        <authorList>
            <person name="Ilyukhin E."/>
            <person name="Nguyen H.D.T."/>
            <person name="Castle A.J."/>
            <person name="Ellouze W."/>
        </authorList>
    </citation>
    <scope>NUCLEOTIDE SEQUENCE [LARGE SCALE GENOMIC DNA]</scope>
    <source>
        <strain evidence="8 9">FDS-564</strain>
    </source>
</reference>
<dbReference type="PANTHER" id="PTHR33048:SF47">
    <property type="entry name" value="INTEGRAL MEMBRANE PROTEIN-RELATED"/>
    <property type="match status" value="1"/>
</dbReference>
<feature type="transmembrane region" description="Helical" evidence="6">
    <location>
        <begin position="12"/>
        <end position="35"/>
    </location>
</feature>
<accession>A0AAN9U160</accession>
<protein>
    <recommendedName>
        <fullName evidence="7">Rhodopsin domain-containing protein</fullName>
    </recommendedName>
</protein>
<dbReference type="EMBL" id="JAJSPL020000035">
    <property type="protein sequence ID" value="KAK7736152.1"/>
    <property type="molecule type" value="Genomic_DNA"/>
</dbReference>
<dbReference type="Pfam" id="PF20684">
    <property type="entry name" value="Fung_rhodopsin"/>
    <property type="match status" value="1"/>
</dbReference>
<evidence type="ECO:0000256" key="6">
    <source>
        <dbReference type="SAM" id="Phobius"/>
    </source>
</evidence>
<comment type="caution">
    <text evidence="8">The sequence shown here is derived from an EMBL/GenBank/DDBJ whole genome shotgun (WGS) entry which is preliminary data.</text>
</comment>
<evidence type="ECO:0000256" key="2">
    <source>
        <dbReference type="ARBA" id="ARBA00022692"/>
    </source>
</evidence>
<evidence type="ECO:0000256" key="3">
    <source>
        <dbReference type="ARBA" id="ARBA00022989"/>
    </source>
</evidence>
<comment type="subcellular location">
    <subcellularLocation>
        <location evidence="1">Membrane</location>
        <topology evidence="1">Multi-pass membrane protein</topology>
    </subcellularLocation>
</comment>
<keyword evidence="2 6" id="KW-0812">Transmembrane</keyword>
<feature type="transmembrane region" description="Helical" evidence="6">
    <location>
        <begin position="184"/>
        <end position="202"/>
    </location>
</feature>
<dbReference type="InterPro" id="IPR049326">
    <property type="entry name" value="Rhodopsin_dom_fungi"/>
</dbReference>
<evidence type="ECO:0000313" key="9">
    <source>
        <dbReference type="Proteomes" id="UP001320245"/>
    </source>
</evidence>
<evidence type="ECO:0000259" key="7">
    <source>
        <dbReference type="Pfam" id="PF20684"/>
    </source>
</evidence>
<proteinExistence type="inferred from homology"/>
<feature type="domain" description="Rhodopsin" evidence="7">
    <location>
        <begin position="2"/>
        <end position="246"/>
    </location>
</feature>
<dbReference type="GO" id="GO:0016020">
    <property type="term" value="C:membrane"/>
    <property type="evidence" value="ECO:0007669"/>
    <property type="project" value="UniProtKB-SubCell"/>
</dbReference>
<comment type="similarity">
    <text evidence="5">Belongs to the SAT4 family.</text>
</comment>
<evidence type="ECO:0000256" key="4">
    <source>
        <dbReference type="ARBA" id="ARBA00023136"/>
    </source>
</evidence>
<dbReference type="AlphaFoldDB" id="A0AAN9U160"/>
<dbReference type="InterPro" id="IPR052337">
    <property type="entry name" value="SAT4-like"/>
</dbReference>